<organism evidence="1">
    <name type="scientific">marine sediment metagenome</name>
    <dbReference type="NCBI Taxonomy" id="412755"/>
    <lineage>
        <taxon>unclassified sequences</taxon>
        <taxon>metagenomes</taxon>
        <taxon>ecological metagenomes</taxon>
    </lineage>
</organism>
<protein>
    <submittedName>
        <fullName evidence="1">Uncharacterized protein</fullName>
    </submittedName>
</protein>
<reference evidence="1" key="1">
    <citation type="journal article" date="2014" name="Front. Microbiol.">
        <title>High frequency of phylogenetically diverse reductive dehalogenase-homologous genes in deep subseafloor sedimentary metagenomes.</title>
        <authorList>
            <person name="Kawai M."/>
            <person name="Futagami T."/>
            <person name="Toyoda A."/>
            <person name="Takaki Y."/>
            <person name="Nishi S."/>
            <person name="Hori S."/>
            <person name="Arai W."/>
            <person name="Tsubouchi T."/>
            <person name="Morono Y."/>
            <person name="Uchiyama I."/>
            <person name="Ito T."/>
            <person name="Fujiyama A."/>
            <person name="Inagaki F."/>
            <person name="Takami H."/>
        </authorList>
    </citation>
    <scope>NUCLEOTIDE SEQUENCE</scope>
    <source>
        <strain evidence="1">Expedition CK06-06</strain>
    </source>
</reference>
<gene>
    <name evidence="1" type="ORF">S06H3_45285</name>
</gene>
<comment type="caution">
    <text evidence="1">The sequence shown here is derived from an EMBL/GenBank/DDBJ whole genome shotgun (WGS) entry which is preliminary data.</text>
</comment>
<sequence length="65" mass="6878">MVIGILASFDCSSTTSAFLRDKVPRAKLAAPGLSIRVKGMKGPISEGELPKCKEFGNKIATQIKA</sequence>
<evidence type="ECO:0000313" key="1">
    <source>
        <dbReference type="EMBL" id="GAI45720.1"/>
    </source>
</evidence>
<dbReference type="AlphaFoldDB" id="X1Q3R3"/>
<dbReference type="EMBL" id="BARV01028255">
    <property type="protein sequence ID" value="GAI45720.1"/>
    <property type="molecule type" value="Genomic_DNA"/>
</dbReference>
<proteinExistence type="predicted"/>
<accession>X1Q3R3</accession>
<name>X1Q3R3_9ZZZZ</name>